<keyword evidence="1" id="KW-0167">Capsid protein</keyword>
<sequence length="169" mass="19430">MSYVNWTPDHDALASCRLVPVAQLARTLNLVRHTAFSVKAERDEARNKLIDLRSIHVDQHIRFPVGAHVDLSYATISELIDKMMMALDHGEREMDRESFAHGQTKFTGYNDSKVAFIKSLQSIMQIIVKPMQSVIGEGVYSRETFEQHFNLIWVDDDHHELQAAEQHDE</sequence>
<protein>
    <submittedName>
        <fullName evidence="1">Putative coat protein</fullName>
    </submittedName>
</protein>
<dbReference type="Pfam" id="PF00721">
    <property type="entry name" value="TMV_coat"/>
    <property type="match status" value="1"/>
</dbReference>
<keyword evidence="1" id="KW-0946">Virion</keyword>
<reference evidence="1" key="2">
    <citation type="journal article" date="2021" name="NPJ Biofilms Microbiomes">
        <title>Diversity and infectivity of the RNA virome among different cryptic species of an agriculturally important insect vector: whitefly Bemisia tabaci.</title>
        <authorList>
            <person name="Huang H.J."/>
            <person name="Ye Z.X."/>
            <person name="Wang X."/>
            <person name="Yan X.T."/>
            <person name="Zhang Y."/>
            <person name="He Y.J."/>
            <person name="Qi Y.H."/>
            <person name="Zhang X.D."/>
            <person name="Zhuo J.C."/>
            <person name="Lu G."/>
            <person name="Lu J.B."/>
            <person name="Mao Q.Z."/>
            <person name="Sun Z.T."/>
            <person name="Yan F."/>
            <person name="Chen J.P."/>
            <person name="Zhang C.X."/>
            <person name="Li J.M."/>
        </authorList>
    </citation>
    <scope>NUCLEOTIDE SEQUENCE</scope>
    <source>
        <strain evidence="1">CAU-Q1</strain>
    </source>
</reference>
<dbReference type="EMBL" id="MW256665">
    <property type="protein sequence ID" value="QWC36454.1"/>
    <property type="molecule type" value="Genomic_RNA"/>
</dbReference>
<dbReference type="InterPro" id="IPR001337">
    <property type="entry name" value="TMV-like_coat"/>
</dbReference>
<dbReference type="GO" id="GO:0005198">
    <property type="term" value="F:structural molecule activity"/>
    <property type="evidence" value="ECO:0007669"/>
    <property type="project" value="InterPro"/>
</dbReference>
<proteinExistence type="predicted"/>
<dbReference type="GO" id="GO:0019028">
    <property type="term" value="C:viral capsid"/>
    <property type="evidence" value="ECO:0007669"/>
    <property type="project" value="UniProtKB-KW"/>
</dbReference>
<reference evidence="1" key="1">
    <citation type="submission" date="2020-11" db="EMBL/GenBank/DDBJ databases">
        <authorList>
            <person name="Huang H.-J."/>
            <person name="Li J.-M."/>
        </authorList>
    </citation>
    <scope>NUCLEOTIDE SEQUENCE</scope>
    <source>
        <strain evidence="1">CAU-Q1</strain>
    </source>
</reference>
<accession>A0A8E8KRJ0</accession>
<name>A0A8E8KRJ0_9VIRU</name>
<evidence type="ECO:0000313" key="1">
    <source>
        <dbReference type="EMBL" id="QWC36454.1"/>
    </source>
</evidence>
<organism evidence="1">
    <name type="scientific">Bemisia tabaci virga-like virus 2</name>
    <dbReference type="NCBI Taxonomy" id="2840184"/>
    <lineage>
        <taxon>Viruses</taxon>
        <taxon>Riboviria</taxon>
        <taxon>Orthornavirae</taxon>
        <taxon>Kitrinoviricota</taxon>
        <taxon>Alsuviricetes</taxon>
        <taxon>Martellivirales</taxon>
        <taxon>Virgaviridae</taxon>
    </lineage>
</organism>